<comment type="similarity">
    <text evidence="1">Belongs to the CutA family.</text>
</comment>
<organism evidence="2 3">
    <name type="scientific">Coraliomargarita sinensis</name>
    <dbReference type="NCBI Taxonomy" id="2174842"/>
    <lineage>
        <taxon>Bacteria</taxon>
        <taxon>Pseudomonadati</taxon>
        <taxon>Verrucomicrobiota</taxon>
        <taxon>Opitutia</taxon>
        <taxon>Puniceicoccales</taxon>
        <taxon>Coraliomargaritaceae</taxon>
        <taxon>Coraliomargarita</taxon>
    </lineage>
</organism>
<dbReference type="EMBL" id="QHJQ01000001">
    <property type="protein sequence ID" value="PXA05662.1"/>
    <property type="molecule type" value="Genomic_DNA"/>
</dbReference>
<comment type="caution">
    <text evidence="2">The sequence shown here is derived from an EMBL/GenBank/DDBJ whole genome shotgun (WGS) entry which is preliminary data.</text>
</comment>
<reference evidence="2 3" key="1">
    <citation type="submission" date="2018-05" db="EMBL/GenBank/DDBJ databases">
        <title>Coraliomargarita sinensis sp. nov., isolated from a marine solar saltern.</title>
        <authorList>
            <person name="Zhou L.Y."/>
        </authorList>
    </citation>
    <scope>NUCLEOTIDE SEQUENCE [LARGE SCALE GENOMIC DNA]</scope>
    <source>
        <strain evidence="2 3">WN38</strain>
    </source>
</reference>
<evidence type="ECO:0000256" key="1">
    <source>
        <dbReference type="ARBA" id="ARBA00010169"/>
    </source>
</evidence>
<dbReference type="PANTHER" id="PTHR23419">
    <property type="entry name" value="DIVALENT CATION TOLERANCE CUTA-RELATED"/>
    <property type="match status" value="1"/>
</dbReference>
<dbReference type="InParanoid" id="A0A317ZKW5"/>
<accession>A0A317ZKW5</accession>
<dbReference type="FunCoup" id="A0A317ZKW5">
    <property type="interactions" value="144"/>
</dbReference>
<dbReference type="AlphaFoldDB" id="A0A317ZKW5"/>
<dbReference type="OrthoDB" id="37622at2"/>
<sequence length="103" mass="11830">MSKLLIGWTTCDNPDVAERFAHTLVERDLAACVQIDDAVRSVFKWKGEVQSSLECRLCIKFSEDKHDAVYNFIKVNHPYDNPEWVVTRPDIVAEKYLEWATGG</sequence>
<dbReference type="Pfam" id="PF03091">
    <property type="entry name" value="CutA1"/>
    <property type="match status" value="1"/>
</dbReference>
<evidence type="ECO:0000313" key="2">
    <source>
        <dbReference type="EMBL" id="PXA05662.1"/>
    </source>
</evidence>
<dbReference type="GO" id="GO:0010038">
    <property type="term" value="P:response to metal ion"/>
    <property type="evidence" value="ECO:0007669"/>
    <property type="project" value="InterPro"/>
</dbReference>
<dbReference type="InterPro" id="IPR011322">
    <property type="entry name" value="N-reg_PII-like_a/b"/>
</dbReference>
<dbReference type="Proteomes" id="UP000247099">
    <property type="component" value="Unassembled WGS sequence"/>
</dbReference>
<dbReference type="SUPFAM" id="SSF54913">
    <property type="entry name" value="GlnB-like"/>
    <property type="match status" value="1"/>
</dbReference>
<dbReference type="Gene3D" id="3.30.70.120">
    <property type="match status" value="1"/>
</dbReference>
<evidence type="ECO:0000313" key="3">
    <source>
        <dbReference type="Proteomes" id="UP000247099"/>
    </source>
</evidence>
<dbReference type="InterPro" id="IPR004323">
    <property type="entry name" value="Ion_tolerance_CutA"/>
</dbReference>
<gene>
    <name evidence="2" type="ORF">DDZ13_01960</name>
</gene>
<dbReference type="GO" id="GO:0005507">
    <property type="term" value="F:copper ion binding"/>
    <property type="evidence" value="ECO:0007669"/>
    <property type="project" value="TreeGrafter"/>
</dbReference>
<keyword evidence="3" id="KW-1185">Reference proteome</keyword>
<dbReference type="PANTHER" id="PTHR23419:SF8">
    <property type="entry name" value="FI09726P"/>
    <property type="match status" value="1"/>
</dbReference>
<dbReference type="RefSeq" id="WP_110129740.1">
    <property type="nucleotide sequence ID" value="NZ_QHJQ01000001.1"/>
</dbReference>
<name>A0A317ZKW5_9BACT</name>
<dbReference type="InterPro" id="IPR015867">
    <property type="entry name" value="N-reg_PII/ATP_PRibTrfase_C"/>
</dbReference>
<proteinExistence type="inferred from homology"/>
<protein>
    <submittedName>
        <fullName evidence="2">Divalent-cation tolerance protein CutA</fullName>
    </submittedName>
</protein>